<dbReference type="Proteomes" id="UP000293874">
    <property type="component" value="Unassembled WGS sequence"/>
</dbReference>
<protein>
    <recommendedName>
        <fullName evidence="3">SnoaL-like protein</fullName>
    </recommendedName>
</protein>
<dbReference type="AlphaFoldDB" id="A0A4Q7N429"/>
<reference evidence="1 2" key="1">
    <citation type="submission" date="2019-02" db="EMBL/GenBank/DDBJ databases">
        <title>Genomic Encyclopedia of Type Strains, Phase IV (KMG-IV): sequencing the most valuable type-strain genomes for metagenomic binning, comparative biology and taxonomic classification.</title>
        <authorList>
            <person name="Goeker M."/>
        </authorList>
    </citation>
    <scope>NUCLEOTIDE SEQUENCE [LARGE SCALE GENOMIC DNA]</scope>
    <source>
        <strain evidence="1 2">DSM 18116</strain>
    </source>
</reference>
<organism evidence="1 2">
    <name type="scientific">Pseudobacter ginsenosidimutans</name>
    <dbReference type="NCBI Taxonomy" id="661488"/>
    <lineage>
        <taxon>Bacteria</taxon>
        <taxon>Pseudomonadati</taxon>
        <taxon>Bacteroidota</taxon>
        <taxon>Chitinophagia</taxon>
        <taxon>Chitinophagales</taxon>
        <taxon>Chitinophagaceae</taxon>
        <taxon>Pseudobacter</taxon>
    </lineage>
</organism>
<dbReference type="EMBL" id="SGXA01000001">
    <property type="protein sequence ID" value="RZS75741.1"/>
    <property type="molecule type" value="Genomic_DNA"/>
</dbReference>
<accession>A0A4Q7N429</accession>
<sequence length="151" mass="17300">MKQEKSTIESRIKAFFTAYEKRYADALAGSIDVEATAAAFAEEFIEANPFGVHAGRNDEELRKVIPKGMEFYREIGTKSMEVGNLSITTLDPLHYLAKVHWRATYRQKDKDDLLIEFDVIYFLQDIGQKLKIFAYITGDERGVMKEHGLID</sequence>
<dbReference type="RefSeq" id="WP_130540084.1">
    <property type="nucleotide sequence ID" value="NZ_CP042431.1"/>
</dbReference>
<gene>
    <name evidence="1" type="ORF">EV199_1614</name>
</gene>
<keyword evidence="2" id="KW-1185">Reference proteome</keyword>
<dbReference type="OrthoDB" id="667202at2"/>
<proteinExistence type="predicted"/>
<evidence type="ECO:0000313" key="2">
    <source>
        <dbReference type="Proteomes" id="UP000293874"/>
    </source>
</evidence>
<name>A0A4Q7N429_9BACT</name>
<comment type="caution">
    <text evidence="1">The sequence shown here is derived from an EMBL/GenBank/DDBJ whole genome shotgun (WGS) entry which is preliminary data.</text>
</comment>
<evidence type="ECO:0008006" key="3">
    <source>
        <dbReference type="Google" id="ProtNLM"/>
    </source>
</evidence>
<evidence type="ECO:0000313" key="1">
    <source>
        <dbReference type="EMBL" id="RZS75741.1"/>
    </source>
</evidence>